<evidence type="ECO:0000313" key="2">
    <source>
        <dbReference type="Proteomes" id="UP000606172"/>
    </source>
</evidence>
<dbReference type="CDD" id="cd00093">
    <property type="entry name" value="HTH_XRE"/>
    <property type="match status" value="1"/>
</dbReference>
<evidence type="ECO:0000313" key="1">
    <source>
        <dbReference type="EMBL" id="GII95767.1"/>
    </source>
</evidence>
<protein>
    <submittedName>
        <fullName evidence="1">Transcriptional regulator</fullName>
    </submittedName>
</protein>
<organism evidence="1 2">
    <name type="scientific">Sinosporangium siamense</name>
    <dbReference type="NCBI Taxonomy" id="1367973"/>
    <lineage>
        <taxon>Bacteria</taxon>
        <taxon>Bacillati</taxon>
        <taxon>Actinomycetota</taxon>
        <taxon>Actinomycetes</taxon>
        <taxon>Streptosporangiales</taxon>
        <taxon>Streptosporangiaceae</taxon>
        <taxon>Sinosporangium</taxon>
    </lineage>
</organism>
<keyword evidence="2" id="KW-1185">Reference proteome</keyword>
<dbReference type="Proteomes" id="UP000606172">
    <property type="component" value="Unassembled WGS sequence"/>
</dbReference>
<dbReference type="EMBL" id="BOOW01000038">
    <property type="protein sequence ID" value="GII95767.1"/>
    <property type="molecule type" value="Genomic_DNA"/>
</dbReference>
<comment type="caution">
    <text evidence="1">The sequence shown here is derived from an EMBL/GenBank/DDBJ whole genome shotgun (WGS) entry which is preliminary data.</text>
</comment>
<dbReference type="AlphaFoldDB" id="A0A919RL08"/>
<dbReference type="GO" id="GO:0003677">
    <property type="term" value="F:DNA binding"/>
    <property type="evidence" value="ECO:0007669"/>
    <property type="project" value="InterPro"/>
</dbReference>
<name>A0A919RL08_9ACTN</name>
<dbReference type="Gene3D" id="1.10.260.40">
    <property type="entry name" value="lambda repressor-like DNA-binding domains"/>
    <property type="match status" value="1"/>
</dbReference>
<dbReference type="InterPro" id="IPR010982">
    <property type="entry name" value="Lambda_DNA-bd_dom_sf"/>
</dbReference>
<reference evidence="1" key="1">
    <citation type="submission" date="2021-01" db="EMBL/GenBank/DDBJ databases">
        <title>Whole genome shotgun sequence of Sinosporangium siamense NBRC 109515.</title>
        <authorList>
            <person name="Komaki H."/>
            <person name="Tamura T."/>
        </authorList>
    </citation>
    <scope>NUCLEOTIDE SEQUENCE</scope>
    <source>
        <strain evidence="1">NBRC 109515</strain>
    </source>
</reference>
<gene>
    <name evidence="1" type="ORF">Ssi02_59980</name>
</gene>
<proteinExistence type="predicted"/>
<dbReference type="InterPro" id="IPR001387">
    <property type="entry name" value="Cro/C1-type_HTH"/>
</dbReference>
<accession>A0A919RL08</accession>
<sequence length="256" mass="28357">MLASQATSPALETLMNENLRSAMIRAHLRATDVAAHIAVDPKTVERWIHGRTPHPRHRRAVADLLKTDERALWPELAPRQRAMPPEIQAVYPHRWAVPRTVWRRFFAAAKEDIAILVYSGLFLAEDTGLLHLLADQARAGVHVRLLLGAPDSPTVAARGEEEGIGSDVMTARVHNALTLYRSLAEVKGVELRLHQTVLYASIYRADSNLLVNPHVYGVPASKAPVMHLNATTADGAAITYLKSYERIWSRAEPSPS</sequence>